<accession>A0A8T4J3Z3</accession>
<feature type="non-terminal residue" evidence="3">
    <location>
        <position position="1"/>
    </location>
</feature>
<evidence type="ECO:0000313" key="3">
    <source>
        <dbReference type="EMBL" id="MBR7678685.1"/>
    </source>
</evidence>
<feature type="domain" description="DUF6531" evidence="2">
    <location>
        <begin position="132"/>
        <end position="166"/>
    </location>
</feature>
<feature type="compositionally biased region" description="Low complexity" evidence="1">
    <location>
        <begin position="84"/>
        <end position="93"/>
    </location>
</feature>
<name>A0A8T4J3Z3_9ACTN</name>
<dbReference type="AlphaFoldDB" id="A0A8T4J3Z3"/>
<feature type="region of interest" description="Disordered" evidence="1">
    <location>
        <begin position="84"/>
        <end position="137"/>
    </location>
</feature>
<comment type="caution">
    <text evidence="3">The sequence shown here is derived from an EMBL/GenBank/DDBJ whole genome shotgun (WGS) entry which is preliminary data.</text>
</comment>
<evidence type="ECO:0000259" key="2">
    <source>
        <dbReference type="Pfam" id="PF20148"/>
    </source>
</evidence>
<dbReference type="EMBL" id="JAGSMN010001723">
    <property type="protein sequence ID" value="MBR7678685.1"/>
    <property type="molecule type" value="Genomic_DNA"/>
</dbReference>
<protein>
    <submittedName>
        <fullName evidence="3">Type IV secretion protein Rhs</fullName>
    </submittedName>
</protein>
<dbReference type="Pfam" id="PF20148">
    <property type="entry name" value="DUF6531"/>
    <property type="match status" value="1"/>
</dbReference>
<feature type="compositionally biased region" description="Basic and acidic residues" evidence="1">
    <location>
        <begin position="95"/>
        <end position="129"/>
    </location>
</feature>
<organism evidence="3 4">
    <name type="scientific">Streptomyces daliensis</name>
    <dbReference type="NCBI Taxonomy" id="299421"/>
    <lineage>
        <taxon>Bacteria</taxon>
        <taxon>Bacillati</taxon>
        <taxon>Actinomycetota</taxon>
        <taxon>Actinomycetes</taxon>
        <taxon>Kitasatosporales</taxon>
        <taxon>Streptomycetaceae</taxon>
        <taxon>Streptomyces</taxon>
    </lineage>
</organism>
<sequence length="167" mass="18089">AGGLIRGTAGLANFARGLNPQDPYNMTHPGAYVMNLNSTVTGLVRMSNDPVGTGKAMWDGFRENPTEFTARLIPEALGSKGMGLARKGLGAARRAPHEHSPGEDTRARDDLDRDGPQEHKTENKDRCSDDTDPVDLATGKMYLPQTDVALPGTLPLVFRRQVESGYR</sequence>
<evidence type="ECO:0000256" key="1">
    <source>
        <dbReference type="SAM" id="MobiDB-lite"/>
    </source>
</evidence>
<evidence type="ECO:0000313" key="4">
    <source>
        <dbReference type="Proteomes" id="UP000675554"/>
    </source>
</evidence>
<dbReference type="InterPro" id="IPR045351">
    <property type="entry name" value="DUF6531"/>
</dbReference>
<keyword evidence="4" id="KW-1185">Reference proteome</keyword>
<reference evidence="3" key="1">
    <citation type="submission" date="2021-04" db="EMBL/GenBank/DDBJ databases">
        <title>Sequencing of actinobacteria type strains.</title>
        <authorList>
            <person name="Nguyen G.-S."/>
            <person name="Wentzel A."/>
        </authorList>
    </citation>
    <scope>NUCLEOTIDE SEQUENCE</scope>
    <source>
        <strain evidence="3">DSM 42095</strain>
    </source>
</reference>
<feature type="non-terminal residue" evidence="3">
    <location>
        <position position="167"/>
    </location>
</feature>
<gene>
    <name evidence="3" type="ORF">KDA82_38190</name>
</gene>
<proteinExistence type="predicted"/>
<dbReference type="Proteomes" id="UP000675554">
    <property type="component" value="Unassembled WGS sequence"/>
</dbReference>